<keyword evidence="4" id="KW-1185">Reference proteome</keyword>
<reference evidence="3 4" key="1">
    <citation type="submission" date="2019-11" db="EMBL/GenBank/DDBJ databases">
        <title>Type strains purchased from KCTC, JCM and DSMZ.</title>
        <authorList>
            <person name="Lu H."/>
        </authorList>
    </citation>
    <scope>NUCLEOTIDE SEQUENCE [LARGE SCALE GENOMIC DNA]</scope>
    <source>
        <strain evidence="3 4">JCM 31587</strain>
    </source>
</reference>
<dbReference type="AlphaFoldDB" id="A0A6L6QCF2"/>
<feature type="region of interest" description="Disordered" evidence="1">
    <location>
        <begin position="163"/>
        <end position="207"/>
    </location>
</feature>
<comment type="caution">
    <text evidence="3">The sequence shown here is derived from an EMBL/GenBank/DDBJ whole genome shotgun (WGS) entry which is preliminary data.</text>
</comment>
<dbReference type="PROSITE" id="PS51257">
    <property type="entry name" value="PROKAR_LIPOPROTEIN"/>
    <property type="match status" value="1"/>
</dbReference>
<name>A0A6L6QCF2_9BURK</name>
<dbReference type="OrthoDB" id="5298305at2"/>
<feature type="signal peptide" evidence="2">
    <location>
        <begin position="1"/>
        <end position="23"/>
    </location>
</feature>
<evidence type="ECO:0000313" key="4">
    <source>
        <dbReference type="Proteomes" id="UP000472320"/>
    </source>
</evidence>
<gene>
    <name evidence="3" type="ORF">GM658_06060</name>
</gene>
<feature type="chain" id="PRO_5027082460" evidence="2">
    <location>
        <begin position="24"/>
        <end position="207"/>
    </location>
</feature>
<dbReference type="Proteomes" id="UP000472320">
    <property type="component" value="Unassembled WGS sequence"/>
</dbReference>
<dbReference type="InterPro" id="IPR014118">
    <property type="entry name" value="T4SS_TraV"/>
</dbReference>
<keyword evidence="2" id="KW-0732">Signal</keyword>
<sequence length="207" mass="21948">MRRQCLENRVKACCGAVFGLLMAGCGNMSGLGGSEQYGCKAPAGVQCQSVSGNYYNSVRGTTRLPATGTGAQPVPSVPLMNASLNRRANLPIDHAVAGEAGYEPQPLRSSPRILRLWIKPWEDADHDLVDQSYVYIRVDQGKWMLDHVQRQVREAYAPLRAPSKEPGVTASAQSPAPVGLSAGSTQGLPMAAQPLEAGAVSGQMSGR</sequence>
<evidence type="ECO:0000256" key="1">
    <source>
        <dbReference type="SAM" id="MobiDB-lite"/>
    </source>
</evidence>
<evidence type="ECO:0000256" key="2">
    <source>
        <dbReference type="SAM" id="SignalP"/>
    </source>
</evidence>
<dbReference type="Pfam" id="PF09676">
    <property type="entry name" value="TraV"/>
    <property type="match status" value="1"/>
</dbReference>
<evidence type="ECO:0000313" key="3">
    <source>
        <dbReference type="EMBL" id="MTW10162.1"/>
    </source>
</evidence>
<dbReference type="RefSeq" id="WP_155453094.1">
    <property type="nucleotide sequence ID" value="NZ_WNKX01000003.1"/>
</dbReference>
<accession>A0A6L6QCF2</accession>
<keyword evidence="3" id="KW-0449">Lipoprotein</keyword>
<proteinExistence type="predicted"/>
<protein>
    <submittedName>
        <fullName evidence="3">TraV family lipoprotein</fullName>
    </submittedName>
</protein>
<organism evidence="3 4">
    <name type="scientific">Massilia eburnea</name>
    <dbReference type="NCBI Taxonomy" id="1776165"/>
    <lineage>
        <taxon>Bacteria</taxon>
        <taxon>Pseudomonadati</taxon>
        <taxon>Pseudomonadota</taxon>
        <taxon>Betaproteobacteria</taxon>
        <taxon>Burkholderiales</taxon>
        <taxon>Oxalobacteraceae</taxon>
        <taxon>Telluria group</taxon>
        <taxon>Massilia</taxon>
    </lineage>
</organism>
<dbReference type="EMBL" id="WNKX01000003">
    <property type="protein sequence ID" value="MTW10162.1"/>
    <property type="molecule type" value="Genomic_DNA"/>
</dbReference>